<dbReference type="OrthoDB" id="270728at2759"/>
<dbReference type="CDD" id="cd23948">
    <property type="entry name" value="FAD_synthase"/>
    <property type="match status" value="1"/>
</dbReference>
<feature type="domain" description="MoaB/Mog" evidence="12">
    <location>
        <begin position="471"/>
        <end position="660"/>
    </location>
</feature>
<evidence type="ECO:0000256" key="4">
    <source>
        <dbReference type="ARBA" id="ARBA00022643"/>
    </source>
</evidence>
<evidence type="ECO:0000256" key="11">
    <source>
        <dbReference type="SAM" id="MobiDB-lite"/>
    </source>
</evidence>
<evidence type="ECO:0000256" key="1">
    <source>
        <dbReference type="ARBA" id="ARBA00004726"/>
    </source>
</evidence>
<dbReference type="InterPro" id="IPR056596">
    <property type="entry name" value="FLAD1_M"/>
</dbReference>
<feature type="compositionally biased region" description="Low complexity" evidence="11">
    <location>
        <begin position="368"/>
        <end position="402"/>
    </location>
</feature>
<feature type="compositionally biased region" description="Low complexity" evidence="11">
    <location>
        <begin position="573"/>
        <end position="589"/>
    </location>
</feature>
<comment type="pathway">
    <text evidence="1">Cofactor biosynthesis; FAD biosynthesis; FAD from FMN: step 1/1.</text>
</comment>
<accession>A0A9K3LJT7</accession>
<feature type="region of interest" description="Disordered" evidence="11">
    <location>
        <begin position="1"/>
        <end position="32"/>
    </location>
</feature>
<protein>
    <recommendedName>
        <fullName evidence="2">FAD synthase</fullName>
        <ecNumber evidence="2">2.7.7.2</ecNumber>
    </recommendedName>
</protein>
<dbReference type="EMBL" id="JAGRRH010000010">
    <property type="protein sequence ID" value="KAG7363694.1"/>
    <property type="molecule type" value="Genomic_DNA"/>
</dbReference>
<keyword evidence="4" id="KW-0288">FMN</keyword>
<feature type="region of interest" description="Disordered" evidence="11">
    <location>
        <begin position="350"/>
        <end position="403"/>
    </location>
</feature>
<dbReference type="PANTHER" id="PTHR23293">
    <property type="entry name" value="FAD SYNTHETASE-RELATED FMN ADENYLYLTRANSFERASE"/>
    <property type="match status" value="1"/>
</dbReference>
<evidence type="ECO:0000256" key="2">
    <source>
        <dbReference type="ARBA" id="ARBA00012393"/>
    </source>
</evidence>
<name>A0A9K3LJT7_9STRA</name>
<proteinExistence type="predicted"/>
<evidence type="ECO:0000313" key="14">
    <source>
        <dbReference type="Proteomes" id="UP000693970"/>
    </source>
</evidence>
<keyword evidence="5" id="KW-0808">Transferase</keyword>
<dbReference type="SMART" id="SM00852">
    <property type="entry name" value="MoCF_biosynth"/>
    <property type="match status" value="1"/>
</dbReference>
<evidence type="ECO:0000256" key="6">
    <source>
        <dbReference type="ARBA" id="ARBA00022695"/>
    </source>
</evidence>
<evidence type="ECO:0000256" key="3">
    <source>
        <dbReference type="ARBA" id="ARBA00022630"/>
    </source>
</evidence>
<dbReference type="GO" id="GO:0006747">
    <property type="term" value="P:FAD biosynthetic process"/>
    <property type="evidence" value="ECO:0007669"/>
    <property type="project" value="TreeGrafter"/>
</dbReference>
<dbReference type="Pfam" id="PF00994">
    <property type="entry name" value="MoCF_biosynth"/>
    <property type="match status" value="1"/>
</dbReference>
<comment type="catalytic activity">
    <reaction evidence="10">
        <text>FMN + ATP + H(+) = FAD + diphosphate</text>
        <dbReference type="Rhea" id="RHEA:17237"/>
        <dbReference type="ChEBI" id="CHEBI:15378"/>
        <dbReference type="ChEBI" id="CHEBI:30616"/>
        <dbReference type="ChEBI" id="CHEBI:33019"/>
        <dbReference type="ChEBI" id="CHEBI:57692"/>
        <dbReference type="ChEBI" id="CHEBI:58210"/>
        <dbReference type="EC" id="2.7.7.2"/>
    </reaction>
</comment>
<evidence type="ECO:0000256" key="5">
    <source>
        <dbReference type="ARBA" id="ARBA00022679"/>
    </source>
</evidence>
<feature type="compositionally biased region" description="Low complexity" evidence="11">
    <location>
        <begin position="430"/>
        <end position="442"/>
    </location>
</feature>
<evidence type="ECO:0000256" key="7">
    <source>
        <dbReference type="ARBA" id="ARBA00022741"/>
    </source>
</evidence>
<dbReference type="PANTHER" id="PTHR23293:SF9">
    <property type="entry name" value="FAD SYNTHASE"/>
    <property type="match status" value="1"/>
</dbReference>
<dbReference type="InterPro" id="IPR001453">
    <property type="entry name" value="MoaB/Mog_dom"/>
</dbReference>
<keyword evidence="3" id="KW-0285">Flavoprotein</keyword>
<keyword evidence="7" id="KW-0547">Nucleotide-binding</keyword>
<reference evidence="13" key="2">
    <citation type="submission" date="2021-04" db="EMBL/GenBank/DDBJ databases">
        <authorList>
            <person name="Podell S."/>
        </authorList>
    </citation>
    <scope>NUCLEOTIDE SEQUENCE</scope>
    <source>
        <strain evidence="13">Hildebrandi</strain>
    </source>
</reference>
<gene>
    <name evidence="13" type="ORF">IV203_027055</name>
</gene>
<dbReference type="Pfam" id="PF24102">
    <property type="entry name" value="FLAD1_M"/>
    <property type="match status" value="1"/>
</dbReference>
<dbReference type="GO" id="GO:0003919">
    <property type="term" value="F:FMN adenylyltransferase activity"/>
    <property type="evidence" value="ECO:0007669"/>
    <property type="project" value="UniProtKB-EC"/>
</dbReference>
<reference evidence="13" key="1">
    <citation type="journal article" date="2021" name="Sci. Rep.">
        <title>Diploid genomic architecture of Nitzschia inconspicua, an elite biomass production diatom.</title>
        <authorList>
            <person name="Oliver A."/>
            <person name="Podell S."/>
            <person name="Pinowska A."/>
            <person name="Traller J.C."/>
            <person name="Smith S.R."/>
            <person name="McClure R."/>
            <person name="Beliaev A."/>
            <person name="Bohutskyi P."/>
            <person name="Hill E.A."/>
            <person name="Rabines A."/>
            <person name="Zheng H."/>
            <person name="Allen L.Z."/>
            <person name="Kuo A."/>
            <person name="Grigoriev I.V."/>
            <person name="Allen A.E."/>
            <person name="Hazlebeck D."/>
            <person name="Allen E.E."/>
        </authorList>
    </citation>
    <scope>NUCLEOTIDE SEQUENCE</scope>
    <source>
        <strain evidence="13">Hildebrandi</strain>
    </source>
</reference>
<feature type="region of interest" description="Disordered" evidence="11">
    <location>
        <begin position="570"/>
        <end position="602"/>
    </location>
</feature>
<keyword evidence="6" id="KW-0548">Nucleotidyltransferase</keyword>
<organism evidence="13 14">
    <name type="scientific">Nitzschia inconspicua</name>
    <dbReference type="NCBI Taxonomy" id="303405"/>
    <lineage>
        <taxon>Eukaryota</taxon>
        <taxon>Sar</taxon>
        <taxon>Stramenopiles</taxon>
        <taxon>Ochrophyta</taxon>
        <taxon>Bacillariophyta</taxon>
        <taxon>Bacillariophyceae</taxon>
        <taxon>Bacillariophycidae</taxon>
        <taxon>Bacillariales</taxon>
        <taxon>Bacillariaceae</taxon>
        <taxon>Nitzschia</taxon>
    </lineage>
</organism>
<dbReference type="AlphaFoldDB" id="A0A9K3LJT7"/>
<dbReference type="InterPro" id="IPR002500">
    <property type="entry name" value="PAPS_reduct_dom"/>
</dbReference>
<feature type="region of interest" description="Disordered" evidence="11">
    <location>
        <begin position="419"/>
        <end position="462"/>
    </location>
</feature>
<evidence type="ECO:0000256" key="8">
    <source>
        <dbReference type="ARBA" id="ARBA00022827"/>
    </source>
</evidence>
<keyword evidence="8" id="KW-0274">FAD</keyword>
<sequence length="791" mass="87071">MTSENNVPSLSHRSQSLMEDTPLTSSSPSNIPNWRTIPKDCDDYSSYLSQQRPTWSKEQFDASLQLYNDLMNCTDSYVSPAIQSALNTLDHAYRLYGPQSVVCSFNGGKDAVVILHLLRAAHAKYYNTTTTTTSTTTKNPTRPVRPRAVYFNNNDEFQEVVDFLHDSVQRYDLDMIAFEHGVSFSEGLQILVDNNVVLSTPLINNNNNNKDDDDDDNADVAPETATTTAITTFPMAFVLGTRSSDPNAAGQDHFSPSSHWMPPFMRVNPILRWNYGLVWHFLRLFQLPYCTLYDQGYTSLGTVKDTLPCPALAVNRGDISAGSNADNISQNLPQFWPAYMLRDWDQERAGRIKKKNSSSSNAGKDTKTAASAAATVSSVPPPAASSSSVSLSSSSSMTQSASGLTTVSNIRRVNVTSGGMYPANILPQQNNNNNNNNNSNSNRTEEDEDAYTVQSLGSDDCPNDGRAKRVGILIVGDEILKGMTIDTNTNVAAKALRKECVQLGRVAIVSDNVDEIAKEIGRMRNEVDVIITSGGVGPTHDDVTIQGVAQALERELVLHDEMADLLRKKMKKNQNNNTQDGTNGTNSTTIADDDDDDDISSSLTPAQVKMATLPSNAKLRYFSSQDDWPVLQCRNVFVLPGVPQFFEQKIERVAAYLSSQLERSVAYQVILSIDEAAIVDVLNQAVLDHPNVSFGSYPYVSHPEVKTVLTLEGNLVMEESGMMTNDNNNNSTRVTPNGSASRNSIMWDRDAVILPKAVRDQNVRLALDDLLRKLPEGSILRVENEDETPFT</sequence>
<evidence type="ECO:0000259" key="12">
    <source>
        <dbReference type="SMART" id="SM00852"/>
    </source>
</evidence>
<dbReference type="Pfam" id="PF01507">
    <property type="entry name" value="PAPS_reduct"/>
    <property type="match status" value="1"/>
</dbReference>
<comment type="caution">
    <text evidence="13">The sequence shown here is derived from an EMBL/GenBank/DDBJ whole genome shotgun (WGS) entry which is preliminary data.</text>
</comment>
<dbReference type="EC" id="2.7.7.2" evidence="2"/>
<keyword evidence="14" id="KW-1185">Reference proteome</keyword>
<keyword evidence="9" id="KW-0067">ATP-binding</keyword>
<evidence type="ECO:0000256" key="9">
    <source>
        <dbReference type="ARBA" id="ARBA00022840"/>
    </source>
</evidence>
<evidence type="ECO:0000313" key="13">
    <source>
        <dbReference type="EMBL" id="KAG7363694.1"/>
    </source>
</evidence>
<dbReference type="GO" id="GO:0005524">
    <property type="term" value="F:ATP binding"/>
    <property type="evidence" value="ECO:0007669"/>
    <property type="project" value="UniProtKB-KW"/>
</dbReference>
<dbReference type="Proteomes" id="UP000693970">
    <property type="component" value="Unassembled WGS sequence"/>
</dbReference>
<evidence type="ECO:0000256" key="10">
    <source>
        <dbReference type="ARBA" id="ARBA00049494"/>
    </source>
</evidence>